<evidence type="ECO:0000256" key="7">
    <source>
        <dbReference type="ARBA" id="ARBA00023242"/>
    </source>
</evidence>
<dbReference type="GO" id="GO:0000463">
    <property type="term" value="P:maturation of LSU-rRNA from tricistronic rRNA transcript (SSU-rRNA, 5.8S rRNA, LSU-rRNA)"/>
    <property type="evidence" value="ECO:0007669"/>
    <property type="project" value="TreeGrafter"/>
</dbReference>
<dbReference type="GO" id="GO:0000466">
    <property type="term" value="P:maturation of 5.8S rRNA from tricistronic rRNA transcript (SSU-rRNA, 5.8S rRNA, LSU-rRNA)"/>
    <property type="evidence" value="ECO:0007669"/>
    <property type="project" value="TreeGrafter"/>
</dbReference>
<dbReference type="RefSeq" id="XP_002503104.1">
    <property type="nucleotide sequence ID" value="XM_002503058.1"/>
</dbReference>
<feature type="non-terminal residue" evidence="10">
    <location>
        <position position="200"/>
    </location>
</feature>
<dbReference type="GO" id="GO:0030687">
    <property type="term" value="C:preribosome, large subunit precursor"/>
    <property type="evidence" value="ECO:0007669"/>
    <property type="project" value="TreeGrafter"/>
</dbReference>
<evidence type="ECO:0000256" key="5">
    <source>
        <dbReference type="ARBA" id="ARBA00022679"/>
    </source>
</evidence>
<dbReference type="PANTHER" id="PTHR10920:SF13">
    <property type="entry name" value="PRE-RRNA 2'-O-RIBOSE RNA METHYLTRANSFERASE FTSJ3"/>
    <property type="match status" value="1"/>
</dbReference>
<evidence type="ECO:0000259" key="9">
    <source>
        <dbReference type="Pfam" id="PF01728"/>
    </source>
</evidence>
<dbReference type="Gene3D" id="3.40.50.150">
    <property type="entry name" value="Vaccinia Virus protein VP39"/>
    <property type="match status" value="1"/>
</dbReference>
<keyword evidence="4" id="KW-0489">Methyltransferase</keyword>
<keyword evidence="11" id="KW-1185">Reference proteome</keyword>
<dbReference type="Proteomes" id="UP000002009">
    <property type="component" value="Chromosome 6"/>
</dbReference>
<feature type="active site" description="Proton acceptor" evidence="8">
    <location>
        <position position="149"/>
    </location>
</feature>
<dbReference type="GO" id="GO:0008650">
    <property type="term" value="F:rRNA (uridine-2'-O-)-methyltransferase activity"/>
    <property type="evidence" value="ECO:0007669"/>
    <property type="project" value="TreeGrafter"/>
</dbReference>
<evidence type="ECO:0000256" key="8">
    <source>
        <dbReference type="PIRSR" id="PIRSR005461-1"/>
    </source>
</evidence>
<dbReference type="FunFam" id="3.40.50.150:FF:000004">
    <property type="entry name" value="AdoMet-dependent rRNA methyltransferase SPB1"/>
    <property type="match status" value="1"/>
</dbReference>
<reference evidence="10 11" key="1">
    <citation type="journal article" date="2009" name="Science">
        <title>Green evolution and dynamic adaptations revealed by genomes of the marine picoeukaryotes Micromonas.</title>
        <authorList>
            <person name="Worden A.Z."/>
            <person name="Lee J.H."/>
            <person name="Mock T."/>
            <person name="Rouze P."/>
            <person name="Simmons M.P."/>
            <person name="Aerts A.L."/>
            <person name="Allen A.E."/>
            <person name="Cuvelier M.L."/>
            <person name="Derelle E."/>
            <person name="Everett M.V."/>
            <person name="Foulon E."/>
            <person name="Grimwood J."/>
            <person name="Gundlach H."/>
            <person name="Henrissat B."/>
            <person name="Napoli C."/>
            <person name="McDonald S.M."/>
            <person name="Parker M.S."/>
            <person name="Rombauts S."/>
            <person name="Salamov A."/>
            <person name="Von Dassow P."/>
            <person name="Badger J.H."/>
            <person name="Coutinho P.M."/>
            <person name="Demir E."/>
            <person name="Dubchak I."/>
            <person name="Gentemann C."/>
            <person name="Eikrem W."/>
            <person name="Gready J.E."/>
            <person name="John U."/>
            <person name="Lanier W."/>
            <person name="Lindquist E.A."/>
            <person name="Lucas S."/>
            <person name="Mayer K.F."/>
            <person name="Moreau H."/>
            <person name="Not F."/>
            <person name="Otillar R."/>
            <person name="Panaud O."/>
            <person name="Pangilinan J."/>
            <person name="Paulsen I."/>
            <person name="Piegu B."/>
            <person name="Poliakov A."/>
            <person name="Robbens S."/>
            <person name="Schmutz J."/>
            <person name="Toulza E."/>
            <person name="Wyss T."/>
            <person name="Zelensky A."/>
            <person name="Zhou K."/>
            <person name="Armbrust E.V."/>
            <person name="Bhattacharya D."/>
            <person name="Goodenough U.W."/>
            <person name="Van de Peer Y."/>
            <person name="Grigoriev I.V."/>
        </authorList>
    </citation>
    <scope>NUCLEOTIDE SEQUENCE [LARGE SCALE GENOMIC DNA]</scope>
    <source>
        <strain evidence="11">RCC299 / NOUM17</strain>
    </source>
</reference>
<dbReference type="SUPFAM" id="SSF53335">
    <property type="entry name" value="S-adenosyl-L-methionine-dependent methyltransferases"/>
    <property type="match status" value="1"/>
</dbReference>
<evidence type="ECO:0000256" key="2">
    <source>
        <dbReference type="ARBA" id="ARBA00022517"/>
    </source>
</evidence>
<keyword evidence="6 8" id="KW-0949">S-adenosyl-L-methionine</keyword>
<dbReference type="STRING" id="296587.C1E7N5"/>
<dbReference type="OMA" id="LDAWFRF"/>
<keyword evidence="2" id="KW-0690">Ribosome biogenesis</keyword>
<dbReference type="KEGG" id="mis:MICPUN_72779"/>
<dbReference type="OrthoDB" id="1287559at2759"/>
<dbReference type="HAMAP" id="MF_01547">
    <property type="entry name" value="RNA_methyltr_E"/>
    <property type="match status" value="1"/>
</dbReference>
<dbReference type="GO" id="GO:0005730">
    <property type="term" value="C:nucleolus"/>
    <property type="evidence" value="ECO:0007669"/>
    <property type="project" value="UniProtKB-SubCell"/>
</dbReference>
<feature type="domain" description="Ribosomal RNA methyltransferase FtsJ" evidence="9">
    <location>
        <begin position="15"/>
        <end position="192"/>
    </location>
</feature>
<feature type="non-terminal residue" evidence="10">
    <location>
        <position position="1"/>
    </location>
</feature>
<dbReference type="GO" id="GO:0016435">
    <property type="term" value="F:rRNA (guanine) methyltransferase activity"/>
    <property type="evidence" value="ECO:0007669"/>
    <property type="project" value="TreeGrafter"/>
</dbReference>
<proteinExistence type="inferred from homology"/>
<sequence length="200" mass="22244">SRTDKFYYLAKEQGFRSRASFKLVQLNRKYDFFSGARACMDLCAAPGGWLQVAQKYMPMSSLIVGVDLAPIKPIRGCTTFVDDITTQSCRAQLRRVTPEGTKYDIVMNDGAPNVGGNFAAESYTQAALTLDSLRLASEFLREGGWFVTKVFRSTEYHALLYSMQQLFKKVESTKPVASRGTSAEIYVVCIGYLAPAKIDP</sequence>
<evidence type="ECO:0000256" key="1">
    <source>
        <dbReference type="ARBA" id="ARBA00004604"/>
    </source>
</evidence>
<evidence type="ECO:0000256" key="4">
    <source>
        <dbReference type="ARBA" id="ARBA00022603"/>
    </source>
</evidence>
<dbReference type="eggNOG" id="KOG1098">
    <property type="taxonomic scope" value="Eukaryota"/>
</dbReference>
<dbReference type="InterPro" id="IPR015507">
    <property type="entry name" value="rRNA-MeTfrase_E"/>
</dbReference>
<comment type="subcellular location">
    <subcellularLocation>
        <location evidence="1">Nucleus</location>
        <location evidence="1">Nucleolus</location>
    </subcellularLocation>
</comment>
<evidence type="ECO:0000256" key="6">
    <source>
        <dbReference type="ARBA" id="ARBA00022691"/>
    </source>
</evidence>
<evidence type="ECO:0000313" key="11">
    <source>
        <dbReference type="Proteomes" id="UP000002009"/>
    </source>
</evidence>
<dbReference type="GeneID" id="8244045"/>
<dbReference type="InterPro" id="IPR050082">
    <property type="entry name" value="RNA_methyltr_RlmE"/>
</dbReference>
<keyword evidence="3" id="KW-0698">rRNA processing</keyword>
<evidence type="ECO:0000313" key="10">
    <source>
        <dbReference type="EMBL" id="ACO64362.1"/>
    </source>
</evidence>
<evidence type="ECO:0000256" key="3">
    <source>
        <dbReference type="ARBA" id="ARBA00022552"/>
    </source>
</evidence>
<protein>
    <recommendedName>
        <fullName evidence="9">Ribosomal RNA methyltransferase FtsJ domain-containing protein</fullName>
    </recommendedName>
</protein>
<gene>
    <name evidence="10" type="ORF">MICPUN_72779</name>
</gene>
<dbReference type="InterPro" id="IPR002877">
    <property type="entry name" value="RNA_MeTrfase_FtsJ_dom"/>
</dbReference>
<dbReference type="Pfam" id="PF01728">
    <property type="entry name" value="FtsJ"/>
    <property type="match status" value="1"/>
</dbReference>
<dbReference type="EMBL" id="CP001327">
    <property type="protein sequence ID" value="ACO64362.1"/>
    <property type="molecule type" value="Genomic_DNA"/>
</dbReference>
<accession>C1E7N5</accession>
<dbReference type="PANTHER" id="PTHR10920">
    <property type="entry name" value="RIBOSOMAL RNA METHYLTRANSFERASE"/>
    <property type="match status" value="1"/>
</dbReference>
<keyword evidence="7" id="KW-0539">Nucleus</keyword>
<dbReference type="AlphaFoldDB" id="C1E7N5"/>
<keyword evidence="5" id="KW-0808">Transferase</keyword>
<dbReference type="InParanoid" id="C1E7N5"/>
<dbReference type="InterPro" id="IPR029063">
    <property type="entry name" value="SAM-dependent_MTases_sf"/>
</dbReference>
<dbReference type="PIRSF" id="PIRSF005461">
    <property type="entry name" value="23S_rRNA_mtase"/>
    <property type="match status" value="1"/>
</dbReference>
<organism evidence="10 11">
    <name type="scientific">Micromonas commoda (strain RCC299 / NOUM17 / CCMP2709)</name>
    <name type="common">Picoplanktonic green alga</name>
    <dbReference type="NCBI Taxonomy" id="296587"/>
    <lineage>
        <taxon>Eukaryota</taxon>
        <taxon>Viridiplantae</taxon>
        <taxon>Chlorophyta</taxon>
        <taxon>Mamiellophyceae</taxon>
        <taxon>Mamiellales</taxon>
        <taxon>Mamiellaceae</taxon>
        <taxon>Micromonas</taxon>
    </lineage>
</organism>
<name>C1E7N5_MICCC</name>